<comment type="caution">
    <text evidence="1">The sequence shown here is derived from an EMBL/GenBank/DDBJ whole genome shotgun (WGS) entry which is preliminary data.</text>
</comment>
<name>A0A2S7ITN5_9BACT</name>
<keyword evidence="2" id="KW-1185">Reference proteome</keyword>
<protein>
    <submittedName>
        <fullName evidence="1">Uncharacterized protein</fullName>
    </submittedName>
</protein>
<organism evidence="1 2">
    <name type="scientific">Siphonobacter curvatus</name>
    <dbReference type="NCBI Taxonomy" id="2094562"/>
    <lineage>
        <taxon>Bacteria</taxon>
        <taxon>Pseudomonadati</taxon>
        <taxon>Bacteroidota</taxon>
        <taxon>Cytophagia</taxon>
        <taxon>Cytophagales</taxon>
        <taxon>Cytophagaceae</taxon>
        <taxon>Siphonobacter</taxon>
    </lineage>
</organism>
<dbReference type="Proteomes" id="UP000239590">
    <property type="component" value="Unassembled WGS sequence"/>
</dbReference>
<accession>A0A2S7ITN5</accession>
<evidence type="ECO:0000313" key="2">
    <source>
        <dbReference type="Proteomes" id="UP000239590"/>
    </source>
</evidence>
<proteinExistence type="predicted"/>
<dbReference type="OrthoDB" id="1273867at2"/>
<dbReference type="EMBL" id="PTRA01000001">
    <property type="protein sequence ID" value="PQA61083.1"/>
    <property type="molecule type" value="Genomic_DNA"/>
</dbReference>
<gene>
    <name evidence="1" type="ORF">C5O19_11420</name>
</gene>
<sequence>MCAHYGWSWEYLHWGLRWPIMQRVLIDAPGYEMPKPEEKEVKEKKKLTKQNAKDIMNYINSLDS</sequence>
<dbReference type="AlphaFoldDB" id="A0A2S7ITN5"/>
<evidence type="ECO:0000313" key="1">
    <source>
        <dbReference type="EMBL" id="PQA61083.1"/>
    </source>
</evidence>
<reference evidence="2" key="1">
    <citation type="submission" date="2018-02" db="EMBL/GenBank/DDBJ databases">
        <title>Genome sequencing of Solimonas sp. HR-BB.</title>
        <authorList>
            <person name="Lee Y."/>
            <person name="Jeon C.O."/>
        </authorList>
    </citation>
    <scope>NUCLEOTIDE SEQUENCE [LARGE SCALE GENOMIC DNA]</scope>
    <source>
        <strain evidence="2">HR-U</strain>
    </source>
</reference>